<dbReference type="EMBL" id="JAIWYP010000090">
    <property type="protein sequence ID" value="KAH3689875.1"/>
    <property type="molecule type" value="Genomic_DNA"/>
</dbReference>
<sequence>MAEGDVRPVQPSLSNLYYNDPAGIRRGDQAVADRLINKRRTDHVISITQQYPVIAPASSNDGLPDPDIGRHQS</sequence>
<evidence type="ECO:0000313" key="2">
    <source>
        <dbReference type="Proteomes" id="UP000828390"/>
    </source>
</evidence>
<reference evidence="1" key="2">
    <citation type="submission" date="2020-11" db="EMBL/GenBank/DDBJ databases">
        <authorList>
            <person name="McCartney M.A."/>
            <person name="Auch B."/>
            <person name="Kono T."/>
            <person name="Mallez S."/>
            <person name="Becker A."/>
            <person name="Gohl D.M."/>
            <person name="Silverstein K.A.T."/>
            <person name="Koren S."/>
            <person name="Bechman K.B."/>
            <person name="Herman A."/>
            <person name="Abrahante J.E."/>
            <person name="Garbe J."/>
        </authorList>
    </citation>
    <scope>NUCLEOTIDE SEQUENCE</scope>
    <source>
        <strain evidence="1">Duluth1</strain>
        <tissue evidence="1">Whole animal</tissue>
    </source>
</reference>
<reference evidence="1" key="1">
    <citation type="journal article" date="2019" name="bioRxiv">
        <title>The Genome of the Zebra Mussel, Dreissena polymorpha: A Resource for Invasive Species Research.</title>
        <authorList>
            <person name="McCartney M.A."/>
            <person name="Auch B."/>
            <person name="Kono T."/>
            <person name="Mallez S."/>
            <person name="Zhang Y."/>
            <person name="Obille A."/>
            <person name="Becker A."/>
            <person name="Abrahante J.E."/>
            <person name="Garbe J."/>
            <person name="Badalamenti J.P."/>
            <person name="Herman A."/>
            <person name="Mangelson H."/>
            <person name="Liachko I."/>
            <person name="Sullivan S."/>
            <person name="Sone E.D."/>
            <person name="Koren S."/>
            <person name="Silverstein K.A.T."/>
            <person name="Beckman K.B."/>
            <person name="Gohl D.M."/>
        </authorList>
    </citation>
    <scope>NUCLEOTIDE SEQUENCE</scope>
    <source>
        <strain evidence="1">Duluth1</strain>
        <tissue evidence="1">Whole animal</tissue>
    </source>
</reference>
<protein>
    <submittedName>
        <fullName evidence="1">Uncharacterized protein</fullName>
    </submittedName>
</protein>
<keyword evidence="2" id="KW-1185">Reference proteome</keyword>
<comment type="caution">
    <text evidence="1">The sequence shown here is derived from an EMBL/GenBank/DDBJ whole genome shotgun (WGS) entry which is preliminary data.</text>
</comment>
<evidence type="ECO:0000313" key="1">
    <source>
        <dbReference type="EMBL" id="KAH3689875.1"/>
    </source>
</evidence>
<proteinExistence type="predicted"/>
<accession>A0A9D4BCN4</accession>
<name>A0A9D4BCN4_DREPO</name>
<dbReference type="Proteomes" id="UP000828390">
    <property type="component" value="Unassembled WGS sequence"/>
</dbReference>
<dbReference type="AlphaFoldDB" id="A0A9D4BCN4"/>
<gene>
    <name evidence="1" type="ORF">DPMN_192224</name>
</gene>
<organism evidence="1 2">
    <name type="scientific">Dreissena polymorpha</name>
    <name type="common">Zebra mussel</name>
    <name type="synonym">Mytilus polymorpha</name>
    <dbReference type="NCBI Taxonomy" id="45954"/>
    <lineage>
        <taxon>Eukaryota</taxon>
        <taxon>Metazoa</taxon>
        <taxon>Spiralia</taxon>
        <taxon>Lophotrochozoa</taxon>
        <taxon>Mollusca</taxon>
        <taxon>Bivalvia</taxon>
        <taxon>Autobranchia</taxon>
        <taxon>Heteroconchia</taxon>
        <taxon>Euheterodonta</taxon>
        <taxon>Imparidentia</taxon>
        <taxon>Neoheterodontei</taxon>
        <taxon>Myida</taxon>
        <taxon>Dreissenoidea</taxon>
        <taxon>Dreissenidae</taxon>
        <taxon>Dreissena</taxon>
    </lineage>
</organism>